<dbReference type="RefSeq" id="WP_073048745.1">
    <property type="nucleotide sequence ID" value="NZ_FQUO01000033.1"/>
</dbReference>
<feature type="transmembrane region" description="Helical" evidence="5">
    <location>
        <begin position="93"/>
        <end position="118"/>
    </location>
</feature>
<evidence type="ECO:0000259" key="6">
    <source>
        <dbReference type="Pfam" id="PF00916"/>
    </source>
</evidence>
<keyword evidence="8" id="KW-1185">Reference proteome</keyword>
<feature type="transmembrane region" description="Helical" evidence="5">
    <location>
        <begin position="20"/>
        <end position="41"/>
    </location>
</feature>
<dbReference type="EMBL" id="FQUO01000033">
    <property type="protein sequence ID" value="SHG38673.1"/>
    <property type="molecule type" value="Genomic_DNA"/>
</dbReference>
<dbReference type="GO" id="GO:0016020">
    <property type="term" value="C:membrane"/>
    <property type="evidence" value="ECO:0007669"/>
    <property type="project" value="UniProtKB-SubCell"/>
</dbReference>
<dbReference type="InterPro" id="IPR011547">
    <property type="entry name" value="SLC26A/SulP_dom"/>
</dbReference>
<feature type="transmembrane region" description="Helical" evidence="5">
    <location>
        <begin position="183"/>
        <end position="200"/>
    </location>
</feature>
<dbReference type="Proteomes" id="UP000184368">
    <property type="component" value="Unassembled WGS sequence"/>
</dbReference>
<feature type="transmembrane region" description="Helical" evidence="5">
    <location>
        <begin position="130"/>
        <end position="149"/>
    </location>
</feature>
<protein>
    <submittedName>
        <fullName evidence="7">Sulfate permease, MFS superfamily</fullName>
    </submittedName>
</protein>
<dbReference type="STRING" id="1302690.BUE76_00560"/>
<accession>A0A1M5JF65</accession>
<dbReference type="GO" id="GO:0055085">
    <property type="term" value="P:transmembrane transport"/>
    <property type="evidence" value="ECO:0007669"/>
    <property type="project" value="InterPro"/>
</dbReference>
<evidence type="ECO:0000256" key="4">
    <source>
        <dbReference type="ARBA" id="ARBA00023136"/>
    </source>
</evidence>
<evidence type="ECO:0000256" key="2">
    <source>
        <dbReference type="ARBA" id="ARBA00022692"/>
    </source>
</evidence>
<keyword evidence="2 5" id="KW-0812">Transmembrane</keyword>
<keyword evidence="3 5" id="KW-1133">Transmembrane helix</keyword>
<evidence type="ECO:0000256" key="1">
    <source>
        <dbReference type="ARBA" id="ARBA00004141"/>
    </source>
</evidence>
<feature type="transmembrane region" description="Helical" evidence="5">
    <location>
        <begin position="221"/>
        <end position="241"/>
    </location>
</feature>
<comment type="subcellular location">
    <subcellularLocation>
        <location evidence="1">Membrane</location>
        <topology evidence="1">Multi-pass membrane protein</topology>
    </subcellularLocation>
</comment>
<proteinExistence type="predicted"/>
<evidence type="ECO:0000313" key="8">
    <source>
        <dbReference type="Proteomes" id="UP000184368"/>
    </source>
</evidence>
<feature type="non-terminal residue" evidence="7">
    <location>
        <position position="432"/>
    </location>
</feature>
<evidence type="ECO:0000313" key="7">
    <source>
        <dbReference type="EMBL" id="SHG38673.1"/>
    </source>
</evidence>
<feature type="transmembrane region" description="Helical" evidence="5">
    <location>
        <begin position="314"/>
        <end position="338"/>
    </location>
</feature>
<name>A0A1M5JF65_9BACT</name>
<dbReference type="Pfam" id="PF00916">
    <property type="entry name" value="Sulfate_transp"/>
    <property type="match status" value="1"/>
</dbReference>
<organism evidence="7 8">
    <name type="scientific">Cnuella takakiae</name>
    <dbReference type="NCBI Taxonomy" id="1302690"/>
    <lineage>
        <taxon>Bacteria</taxon>
        <taxon>Pseudomonadati</taxon>
        <taxon>Bacteroidota</taxon>
        <taxon>Chitinophagia</taxon>
        <taxon>Chitinophagales</taxon>
        <taxon>Chitinophagaceae</taxon>
        <taxon>Cnuella</taxon>
    </lineage>
</organism>
<feature type="domain" description="SLC26A/SulP transporter" evidence="6">
    <location>
        <begin position="3"/>
        <end position="320"/>
    </location>
</feature>
<feature type="transmembrane region" description="Helical" evidence="5">
    <location>
        <begin position="53"/>
        <end position="73"/>
    </location>
</feature>
<dbReference type="AlphaFoldDB" id="A0A1M5JF65"/>
<gene>
    <name evidence="7" type="ORF">SAMN05444008_1331</name>
</gene>
<dbReference type="PANTHER" id="PTHR11814">
    <property type="entry name" value="SULFATE TRANSPORTER"/>
    <property type="match status" value="1"/>
</dbReference>
<feature type="non-terminal residue" evidence="7">
    <location>
        <position position="1"/>
    </location>
</feature>
<keyword evidence="4 5" id="KW-0472">Membrane</keyword>
<sequence>AGLIVIVAGAVAELGGGEQGWHLALGAIVVAGIIQVLFGVFRLGKLTDIFPLSAVHGMLAAIGIIIISKQVHVLLDIDPALTKGKTPFELLAMIPHSLATLDSKATLVGVISLLIMLYWKNMPIKVLKKVPAPLVVLLFSVPAELLMNFQTTEPTYALVHIGSLIDSMGVNVSFGGFAQTGVFIKYVVMFALVGSLESLLTVKAIDMLDPYRRKSDTNKDLIAVGIGNIVAGILGGLPMISEVARSSANVANGARTRWANFFHGLSMVIFVLLAAPLIELIPNAALAAMLISVGIRLAHPKEFVHTLKIGKEQLLIFVVTILVTLYEDLLVGIAAGMLCEILVNLLNGKPLSAIFKAPTEVSFTEDRYEVTINKAAVFTNFMGIKRKLESIPAGFPVIINLEETALVDHSVMENLEHFKHDYEATGGTVQLV</sequence>
<evidence type="ECO:0000256" key="3">
    <source>
        <dbReference type="ARBA" id="ARBA00022989"/>
    </source>
</evidence>
<reference evidence="7 8" key="1">
    <citation type="submission" date="2016-11" db="EMBL/GenBank/DDBJ databases">
        <authorList>
            <person name="Jaros S."/>
            <person name="Januszkiewicz K."/>
            <person name="Wedrychowicz H."/>
        </authorList>
    </citation>
    <scope>NUCLEOTIDE SEQUENCE [LARGE SCALE GENOMIC DNA]</scope>
    <source>
        <strain evidence="7 8">DSM 26897</strain>
    </source>
</reference>
<feature type="transmembrane region" description="Helical" evidence="5">
    <location>
        <begin position="261"/>
        <end position="293"/>
    </location>
</feature>
<evidence type="ECO:0000256" key="5">
    <source>
        <dbReference type="SAM" id="Phobius"/>
    </source>
</evidence>
<dbReference type="InterPro" id="IPR001902">
    <property type="entry name" value="SLC26A/SulP_fam"/>
</dbReference>